<accession>A0ABS2WTK0</accession>
<dbReference type="PANTHER" id="PTHR35797">
    <property type="entry name" value="PROTEASE-RELATED"/>
    <property type="match status" value="1"/>
</dbReference>
<comment type="caution">
    <text evidence="3">The sequence shown here is derived from an EMBL/GenBank/DDBJ whole genome shotgun (WGS) entry which is preliminary data.</text>
</comment>
<reference evidence="3 4" key="2">
    <citation type="submission" date="2021-02" db="EMBL/GenBank/DDBJ databases">
        <title>Sulfurospirillum tamanensis sp. nov.</title>
        <authorList>
            <person name="Frolova A."/>
            <person name="Merkel A."/>
            <person name="Slobodkin A."/>
        </authorList>
    </citation>
    <scope>NUCLEOTIDE SEQUENCE [LARGE SCALE GENOMIC DNA]</scope>
    <source>
        <strain evidence="3 4">T05b</strain>
    </source>
</reference>
<evidence type="ECO:0000259" key="2">
    <source>
        <dbReference type="Pfam" id="PF02517"/>
    </source>
</evidence>
<keyword evidence="3" id="KW-0645">Protease</keyword>
<evidence type="ECO:0000313" key="3">
    <source>
        <dbReference type="EMBL" id="MBN2964703.1"/>
    </source>
</evidence>
<keyword evidence="1" id="KW-0812">Transmembrane</keyword>
<dbReference type="PANTHER" id="PTHR35797:SF1">
    <property type="entry name" value="PROTEASE"/>
    <property type="match status" value="1"/>
</dbReference>
<feature type="transmembrane region" description="Helical" evidence="1">
    <location>
        <begin position="221"/>
        <end position="237"/>
    </location>
</feature>
<proteinExistence type="predicted"/>
<dbReference type="Proteomes" id="UP000703590">
    <property type="component" value="Unassembled WGS sequence"/>
</dbReference>
<reference evidence="4" key="1">
    <citation type="submission" date="2021-02" db="EMBL/GenBank/DDBJ databases">
        <title>Sulfurospirillum tamanensis sp. nov.</title>
        <authorList>
            <person name="Merkel A.Y."/>
        </authorList>
    </citation>
    <scope>NUCLEOTIDE SEQUENCE [LARGE SCALE GENOMIC DNA]</scope>
    <source>
        <strain evidence="4">T05b</strain>
    </source>
</reference>
<keyword evidence="4" id="KW-1185">Reference proteome</keyword>
<feature type="transmembrane region" description="Helical" evidence="1">
    <location>
        <begin position="168"/>
        <end position="189"/>
    </location>
</feature>
<name>A0ABS2WTK0_9BACT</name>
<keyword evidence="1" id="KW-0472">Membrane</keyword>
<keyword evidence="1" id="KW-1133">Transmembrane helix</keyword>
<dbReference type="GO" id="GO:0008237">
    <property type="term" value="F:metallopeptidase activity"/>
    <property type="evidence" value="ECO:0007669"/>
    <property type="project" value="UniProtKB-KW"/>
</dbReference>
<reference evidence="3 4" key="3">
    <citation type="submission" date="2021-02" db="EMBL/GenBank/DDBJ databases">
        <authorList>
            <person name="Merkel A.Y."/>
        </authorList>
    </citation>
    <scope>NUCLEOTIDE SEQUENCE [LARGE SCALE GENOMIC DNA]</scope>
    <source>
        <strain evidence="3 4">T05b</strain>
    </source>
</reference>
<evidence type="ECO:0000313" key="4">
    <source>
        <dbReference type="Proteomes" id="UP000703590"/>
    </source>
</evidence>
<feature type="transmembrane region" description="Helical" evidence="1">
    <location>
        <begin position="20"/>
        <end position="41"/>
    </location>
</feature>
<organism evidence="3 4">
    <name type="scientific">Sulfurospirillum tamanense</name>
    <dbReference type="NCBI Taxonomy" id="2813362"/>
    <lineage>
        <taxon>Bacteria</taxon>
        <taxon>Pseudomonadati</taxon>
        <taxon>Campylobacterota</taxon>
        <taxon>Epsilonproteobacteria</taxon>
        <taxon>Campylobacterales</taxon>
        <taxon>Sulfurospirillaceae</taxon>
        <taxon>Sulfurospirillum</taxon>
    </lineage>
</organism>
<feature type="transmembrane region" description="Helical" evidence="1">
    <location>
        <begin position="62"/>
        <end position="85"/>
    </location>
</feature>
<keyword evidence="3" id="KW-0482">Metalloprotease</keyword>
<protein>
    <submittedName>
        <fullName evidence="3">CPBP family intramembrane metalloprotease</fullName>
    </submittedName>
</protein>
<sequence length="245" mass="28373">MFWFLGAFLSHQETNHPFYMPLMLSGLIAPFVIGLLFLYRLDIRAKLDFYERIYSLRRIRPVMLFAFLIPPLSMLLAITLSLLFGGEVSQFAKAEDFSFEFLVPALTLLILAATFEELGWRGYAFDSLAAKFNLFGASLVFGVLWSAWHFPLVFVKDSYQYQLLQEDIWLGVNFFISIVPLGVILSWVCVKNNKSILIAILYHLFINLSQEMFQVEQSTKCIQTVVLFFIAGGIVWWDKKLFFRL</sequence>
<feature type="transmembrane region" description="Helical" evidence="1">
    <location>
        <begin position="97"/>
        <end position="116"/>
    </location>
</feature>
<dbReference type="InterPro" id="IPR042150">
    <property type="entry name" value="MmRce1-like"/>
</dbReference>
<dbReference type="RefSeq" id="WP_205459254.1">
    <property type="nucleotide sequence ID" value="NZ_JAFHKK010000016.1"/>
</dbReference>
<keyword evidence="3" id="KW-0378">Hydrolase</keyword>
<dbReference type="EMBL" id="JAFHKK010000016">
    <property type="protein sequence ID" value="MBN2964703.1"/>
    <property type="molecule type" value="Genomic_DNA"/>
</dbReference>
<feature type="domain" description="CAAX prenyl protease 2/Lysostaphin resistance protein A-like" evidence="2">
    <location>
        <begin position="101"/>
        <end position="208"/>
    </location>
</feature>
<dbReference type="InterPro" id="IPR003675">
    <property type="entry name" value="Rce1/LyrA-like_dom"/>
</dbReference>
<dbReference type="Pfam" id="PF02517">
    <property type="entry name" value="Rce1-like"/>
    <property type="match status" value="1"/>
</dbReference>
<feature type="transmembrane region" description="Helical" evidence="1">
    <location>
        <begin position="128"/>
        <end position="148"/>
    </location>
</feature>
<gene>
    <name evidence="3" type="ORF">JWV37_07915</name>
</gene>
<evidence type="ECO:0000256" key="1">
    <source>
        <dbReference type="SAM" id="Phobius"/>
    </source>
</evidence>